<dbReference type="KEGG" id="ahb:bsdtb5_30970"/>
<evidence type="ECO:0000313" key="3">
    <source>
        <dbReference type="EMBL" id="BCN31802.1"/>
    </source>
</evidence>
<feature type="domain" description="Deacetylase PdaC" evidence="2">
    <location>
        <begin position="53"/>
        <end position="135"/>
    </location>
</feature>
<evidence type="ECO:0000313" key="4">
    <source>
        <dbReference type="Proteomes" id="UP000595897"/>
    </source>
</evidence>
<organism evidence="3 4">
    <name type="scientific">Anaeromicropila herbilytica</name>
    <dbReference type="NCBI Taxonomy" id="2785025"/>
    <lineage>
        <taxon>Bacteria</taxon>
        <taxon>Bacillati</taxon>
        <taxon>Bacillota</taxon>
        <taxon>Clostridia</taxon>
        <taxon>Lachnospirales</taxon>
        <taxon>Lachnospiraceae</taxon>
        <taxon>Anaeromicropila</taxon>
    </lineage>
</organism>
<dbReference type="RefSeq" id="WP_271712893.1">
    <property type="nucleotide sequence ID" value="NZ_AP024169.1"/>
</dbReference>
<protein>
    <recommendedName>
        <fullName evidence="2">Deacetylase PdaC domain-containing protein</fullName>
    </recommendedName>
</protein>
<accession>A0A7R7ENL6</accession>
<keyword evidence="4" id="KW-1185">Reference proteome</keyword>
<dbReference type="Gene3D" id="3.30.565.40">
    <property type="entry name" value="Fervidobacterium nodosum Rt17-B1 like"/>
    <property type="match status" value="1"/>
</dbReference>
<dbReference type="Pfam" id="PF13739">
    <property type="entry name" value="PdaC"/>
    <property type="match status" value="1"/>
</dbReference>
<dbReference type="Proteomes" id="UP000595897">
    <property type="component" value="Chromosome"/>
</dbReference>
<reference evidence="3 4" key="1">
    <citation type="submission" date="2020-11" db="EMBL/GenBank/DDBJ databases">
        <title>Draft genome sequencing of a Lachnospiraceae strain isolated from anoxic soil subjected to BSD treatment.</title>
        <authorList>
            <person name="Uek A."/>
            <person name="Tonouchi A."/>
        </authorList>
    </citation>
    <scope>NUCLEOTIDE SEQUENCE [LARGE SCALE GENOMIC DNA]</scope>
    <source>
        <strain evidence="3 4">TB5</strain>
    </source>
</reference>
<keyword evidence="1" id="KW-0732">Signal</keyword>
<evidence type="ECO:0000259" key="2">
    <source>
        <dbReference type="Pfam" id="PF13739"/>
    </source>
</evidence>
<dbReference type="InterPro" id="IPR025303">
    <property type="entry name" value="PdaC"/>
</dbReference>
<feature type="signal peptide" evidence="1">
    <location>
        <begin position="1"/>
        <end position="25"/>
    </location>
</feature>
<feature type="chain" id="PRO_5038688095" description="Deacetylase PdaC domain-containing protein" evidence="1">
    <location>
        <begin position="26"/>
        <end position="238"/>
    </location>
</feature>
<dbReference type="EMBL" id="AP024169">
    <property type="protein sequence ID" value="BCN31802.1"/>
    <property type="molecule type" value="Genomic_DNA"/>
</dbReference>
<evidence type="ECO:0000256" key="1">
    <source>
        <dbReference type="SAM" id="SignalP"/>
    </source>
</evidence>
<name>A0A7R7ENL6_9FIRM</name>
<proteinExistence type="predicted"/>
<gene>
    <name evidence="3" type="ORF">bsdtb5_30970</name>
</gene>
<dbReference type="AlphaFoldDB" id="A0A7R7ENL6"/>
<sequence length="238" mass="26595">MKYINKTVMLIALMLIITIPTTMVSADNKAASYSIKTVKETLKNDKGDIIAVISYEQPALKGNNQAITKINQSIKNDCTKTFKQYKDNLFEYAKIASNAGDLQGSKYYCTTKCEVTYNGKATISFKMTMSWYAGGVSNKSSYGLTYNVKTGKKLALTNVVKGSSTEIKNKVMNSAKKYLNGLKGTSKEDINNALNVVKKYKVSDFKYYLKGEKAYICFDEYELIGNYYGGNIFSINMK</sequence>